<evidence type="ECO:0000256" key="2">
    <source>
        <dbReference type="ARBA" id="ARBA00022676"/>
    </source>
</evidence>
<feature type="domain" description="Starch synthase catalytic" evidence="6">
    <location>
        <begin position="1213"/>
        <end position="1453"/>
    </location>
</feature>
<evidence type="ECO:0000259" key="5">
    <source>
        <dbReference type="Pfam" id="PF00534"/>
    </source>
</evidence>
<dbReference type="OMA" id="EDASYVM"/>
<keyword evidence="3" id="KW-0808">Transferase</keyword>
<evidence type="ECO:0000313" key="8">
    <source>
        <dbReference type="EMBL" id="CAD8093997.1"/>
    </source>
</evidence>
<sequence>MFQLYENAENSTYSFEFKLDLTLLNVLRSFTHKDHEFQEGYLESIYALLYYYQGKPESELFSEYCAQKGNHTIEALIFQVHYYIASLANLNQLVGFLKVDENKVIPLSRSDINKTNILSVHSITDRVGSINSTILVSKSQTVKPEYLDLRVKICTCENKEEGVFSIDYNVLSLAIQAKGKLDPLVGSHLANKLNKMFKLELYHILLYFADKKGQVTENYDERCMIIVNGVSNFSFHKKQYTDLRDKFIRLSYGNVEKNVDEITKLLMDLDQDVGKSIIARDTKSNHYLEKLLVGLLGNPLQLIRDQAVILLNILYDGVDWQKRVPFKPKITKVGSKFDIQYLFEYDSSYPLSSIVILLKSYIFDSGCKQNIVSWHKPKLSEYSSQGDKKYMAFKMDFGRFKRCGFYDWKLIRMTNSGKLQSIQKIMNLDELKSNVEITSLQMMEAKPIQGRFIVHPRDSKNLQIHEIYVDLLDAKPDNQGKFTKRGNFRKVREKIPDLVQQGINCVYLMGTLERDNGLMIDQDKQQKLFKRPEVSPLAITCRLTPNQMLGGKEEFMQLNKVAQQNKLRIIVDMVTRISSARPHRKYRKDLVYRLDEQGRQVAMFGTDGRSLHFEDTIILNNRKKRVWDVLLEEMIELTTQYNIQGVHLDNGSSWPQVFSLDLDEMYRKDSDGNQAYSNKQIFNGEICLQNEDCGYWGSSVKNLYPNPFLVKICKSLWSKFPNFLIVAEAWGAMGEQEEREINLIQSGVIPRLFKLPIAIASIFGENLKKDGTMVKMERKNVNAIKKWIEYTAKQYPSGSIIVQSTTYNSWPYPALIYKRGTWAAVDLFFTLQDIPMTFMGEEEGFAFREKTTNVFNYVTKHESSEIKLQDPTQQKTPQRSLKRAESYVQVNEDYGFGYNTLTHQVQLQIAQSPARPNNNGQPIRVQSGSSLSQMDISNIATAQENFRREVGPQFGFDLQQIGKHYIHIRQMRKQHKVLRNGQMVSLSAEHMYGWHTHVLAFARYSKDEMALIAINFNDGEIDMFMNLRNLRYYFPNSERSNIVVRLRNWSYPELENEEVSYFYIGNFLTSRLEVHLKNFQSQIWGVEILGNSQEVQQKAQKSALIRLQQKMQSKIPLTIYGNDAANKLTLLTDNLNSLQQFINGFSHYYTQVIKPNNFDLNRLISSMKDFQSNKVRLCKLFAFFQSILGTQDKNLPFYDTLQQLINLNKLGPICFCTPELGKWTTTGGLGVMVDELTQELAKMNEEVILITPYYHRNKKGDTGYILSDGFKHIRNIEIWLQGEKVILGVFEGVFNGVRLFWLHNEQYFPSAYAGEDASYVMKQLTVYAKGCLELLCQIKLIPSLIVTNDWFCGLIPGYLRIRRYGEAFVGTKSFHIVHNLDPLYEGRLYPKPNEGTLDYIHELPNDFLIDPFWQNLVINPSRCPLITCDNWGTVSQSYKYELLESSPLASVLRKHPLPFAFPNGIRREQRFKVIMDKTNNDHLKAKEQLQKKYFGCSQLENHIVVLGFVGRVTKQKGVHLILEVAEELIQRSQGTVQILVGGPADMKEEYSAFCAQNMIRLKSIYPRNFWADPSAFFMDGTLVNVGCDFGLMPSLFEPGGIVQHEFFIGSTPVIAFKTGGLRDTVHEYDQKQQKGSGFIFDAYNRGNFLYAIDRALQLYKNQEQYSQLRKNAFDAAIDVADVSRAWAQEYYRLFDKNFIDKELVQQMVGQIQQDYKELKEQELFTKEEGRVFSNSDKTLKNFERILAHAKRSNLRLHQFVYRSTRLLQPRQVAVSGSFDEWKEKHKLKFDHFSKVWNVTLKLLPGEYYYKFYVDGEWICTDDDLKDNDIYGNINNFVIIQ</sequence>
<dbReference type="InterPro" id="IPR032640">
    <property type="entry name" value="AMPK1_CBM"/>
</dbReference>
<dbReference type="GO" id="GO:0016757">
    <property type="term" value="F:glycosyltransferase activity"/>
    <property type="evidence" value="ECO:0007669"/>
    <property type="project" value="UniProtKB-KW"/>
</dbReference>
<dbReference type="CDD" id="cd02859">
    <property type="entry name" value="E_set_AMPKbeta_like_N"/>
    <property type="match status" value="1"/>
</dbReference>
<reference evidence="8" key="1">
    <citation type="submission" date="2021-01" db="EMBL/GenBank/DDBJ databases">
        <authorList>
            <consortium name="Genoscope - CEA"/>
            <person name="William W."/>
        </authorList>
    </citation>
    <scope>NUCLEOTIDE SEQUENCE</scope>
</reference>
<dbReference type="Proteomes" id="UP000688137">
    <property type="component" value="Unassembled WGS sequence"/>
</dbReference>
<evidence type="ECO:0000313" key="9">
    <source>
        <dbReference type="Proteomes" id="UP000688137"/>
    </source>
</evidence>
<comment type="caution">
    <text evidence="8">The sequence shown here is derived from an EMBL/GenBank/DDBJ whole genome shotgun (WGS) entry which is preliminary data.</text>
</comment>
<dbReference type="CDD" id="cd03791">
    <property type="entry name" value="GT5_Glycogen_synthase_DULL1-like"/>
    <property type="match status" value="1"/>
</dbReference>
<dbReference type="Pfam" id="PF16561">
    <property type="entry name" value="AMPK1_CBM"/>
    <property type="match status" value="1"/>
</dbReference>
<dbReference type="EMBL" id="CAJJDM010000097">
    <property type="protein sequence ID" value="CAD8093997.1"/>
    <property type="molecule type" value="Genomic_DNA"/>
</dbReference>
<keyword evidence="4" id="KW-0934">Plastid</keyword>
<dbReference type="PANTHER" id="PTHR45825:SF11">
    <property type="entry name" value="ALPHA AMYLASE DOMAIN-CONTAINING PROTEIN"/>
    <property type="match status" value="1"/>
</dbReference>
<feature type="domain" description="Glycosyl transferase family 1" evidence="5">
    <location>
        <begin position="1505"/>
        <end position="1672"/>
    </location>
</feature>
<protein>
    <recommendedName>
        <fullName evidence="10">Starch synthase</fullName>
    </recommendedName>
</protein>
<keyword evidence="9" id="KW-1185">Reference proteome</keyword>
<name>A0A8S1NL32_PARPR</name>
<comment type="subcellular location">
    <subcellularLocation>
        <location evidence="1">Plastid</location>
        <location evidence="1">Amyloplast</location>
    </subcellularLocation>
</comment>
<evidence type="ECO:0008006" key="10">
    <source>
        <dbReference type="Google" id="ProtNLM"/>
    </source>
</evidence>
<evidence type="ECO:0000256" key="1">
    <source>
        <dbReference type="ARBA" id="ARBA00004602"/>
    </source>
</evidence>
<proteinExistence type="predicted"/>
<keyword evidence="2" id="KW-0328">Glycosyltransferase</keyword>
<organism evidence="8 9">
    <name type="scientific">Paramecium primaurelia</name>
    <dbReference type="NCBI Taxonomy" id="5886"/>
    <lineage>
        <taxon>Eukaryota</taxon>
        <taxon>Sar</taxon>
        <taxon>Alveolata</taxon>
        <taxon>Ciliophora</taxon>
        <taxon>Intramacronucleata</taxon>
        <taxon>Oligohymenophorea</taxon>
        <taxon>Peniculida</taxon>
        <taxon>Parameciidae</taxon>
        <taxon>Paramecium</taxon>
    </lineage>
</organism>
<dbReference type="InterPro" id="IPR013534">
    <property type="entry name" value="Starch_synth_cat_dom"/>
</dbReference>
<accession>A0A8S1NL32</accession>
<feature type="domain" description="AMP-activated protein kinase glycogen-binding" evidence="7">
    <location>
        <begin position="1770"/>
        <end position="1839"/>
    </location>
</feature>
<evidence type="ECO:0000256" key="4">
    <source>
        <dbReference type="ARBA" id="ARBA00023234"/>
    </source>
</evidence>
<dbReference type="Pfam" id="PF00534">
    <property type="entry name" value="Glycos_transf_1"/>
    <property type="match status" value="1"/>
</dbReference>
<evidence type="ECO:0000256" key="3">
    <source>
        <dbReference type="ARBA" id="ARBA00022679"/>
    </source>
</evidence>
<evidence type="ECO:0000259" key="7">
    <source>
        <dbReference type="Pfam" id="PF16561"/>
    </source>
</evidence>
<dbReference type="CDD" id="cd00551">
    <property type="entry name" value="AmyAc_family"/>
    <property type="match status" value="1"/>
</dbReference>
<evidence type="ECO:0000259" key="6">
    <source>
        <dbReference type="Pfam" id="PF08323"/>
    </source>
</evidence>
<dbReference type="InterPro" id="IPR001296">
    <property type="entry name" value="Glyco_trans_1"/>
</dbReference>
<dbReference type="Pfam" id="PF08323">
    <property type="entry name" value="Glyco_transf_5"/>
    <property type="match status" value="1"/>
</dbReference>
<dbReference type="PANTHER" id="PTHR45825">
    <property type="entry name" value="GRANULE-BOUND STARCH SYNTHASE 1, CHLOROPLASTIC/AMYLOPLASTIC"/>
    <property type="match status" value="1"/>
</dbReference>
<gene>
    <name evidence="8" type="ORF">PPRIM_AZ9-3.1.T0940164</name>
</gene>
<keyword evidence="4" id="KW-0035">Amyloplast</keyword>